<dbReference type="Gene3D" id="3.40.50.300">
    <property type="entry name" value="P-loop containing nucleotide triphosphate hydrolases"/>
    <property type="match status" value="1"/>
</dbReference>
<proteinExistence type="predicted"/>
<organism evidence="1 2">
    <name type="scientific">Aduncisulcus paluster</name>
    <dbReference type="NCBI Taxonomy" id="2918883"/>
    <lineage>
        <taxon>Eukaryota</taxon>
        <taxon>Metamonada</taxon>
        <taxon>Carpediemonas-like organisms</taxon>
        <taxon>Aduncisulcus</taxon>
    </lineage>
</organism>
<evidence type="ECO:0000313" key="2">
    <source>
        <dbReference type="Proteomes" id="UP001057375"/>
    </source>
</evidence>
<dbReference type="SUPFAM" id="SSF52540">
    <property type="entry name" value="P-loop containing nucleoside triphosphate hydrolases"/>
    <property type="match status" value="1"/>
</dbReference>
<evidence type="ECO:0000313" key="1">
    <source>
        <dbReference type="EMBL" id="GKT30003.1"/>
    </source>
</evidence>
<dbReference type="EMBL" id="BQXS01001040">
    <property type="protein sequence ID" value="GKT30003.1"/>
    <property type="molecule type" value="Genomic_DNA"/>
</dbReference>
<accession>A0ABQ5KBS7</accession>
<dbReference type="InterPro" id="IPR027417">
    <property type="entry name" value="P-loop_NTPase"/>
</dbReference>
<reference evidence="1" key="1">
    <citation type="submission" date="2022-03" db="EMBL/GenBank/DDBJ databases">
        <title>Draft genome sequence of Aduncisulcus paluster, a free-living microaerophilic Fornicata.</title>
        <authorList>
            <person name="Yuyama I."/>
            <person name="Kume K."/>
            <person name="Tamura T."/>
            <person name="Inagaki Y."/>
            <person name="Hashimoto T."/>
        </authorList>
    </citation>
    <scope>NUCLEOTIDE SEQUENCE</scope>
    <source>
        <strain evidence="1">NY0171</strain>
    </source>
</reference>
<dbReference type="Proteomes" id="UP001057375">
    <property type="component" value="Unassembled WGS sequence"/>
</dbReference>
<feature type="non-terminal residue" evidence="1">
    <location>
        <position position="260"/>
    </location>
</feature>
<name>A0ABQ5KBS7_9EUKA</name>
<gene>
    <name evidence="1" type="ORF">ADUPG1_001337</name>
</gene>
<keyword evidence="2" id="KW-1185">Reference proteome</keyword>
<protein>
    <submittedName>
        <fullName evidence="1">Uncharacterized protein</fullName>
    </submittedName>
</protein>
<comment type="caution">
    <text evidence="1">The sequence shown here is derived from an EMBL/GenBank/DDBJ whole genome shotgun (WGS) entry which is preliminary data.</text>
</comment>
<sequence>MEVGTIIGKFAFGKVLRELNKRSGEAITKNFDLRKFCQDLNIPLGLKDDIKVLYVQTLIQLADSTEEYKEWIELFIIESVFNAFIEEDFYSTYSNLISRAETPIQKKGSIERKEISDKVQQLIEDKTNKEVRISVGQIIQDFNSASFRLAEAPNTFNDLPGSHIERQETIDLINWIEEDQEPAEERNPIALLVGNAGTGKTTILKDLLLKLQKDKIPVLGIKADRFYAESRKQLEEKLNIENKLIRSFESILEEEGKLVV</sequence>